<proteinExistence type="predicted"/>
<evidence type="ECO:0000313" key="3">
    <source>
        <dbReference type="Proteomes" id="UP000606786"/>
    </source>
</evidence>
<name>A0A811UU04_CERCA</name>
<dbReference type="InterPro" id="IPR016184">
    <property type="entry name" value="Capsid/spike_ssDNA_virus"/>
</dbReference>
<feature type="domain" description="Phospholipase A2-like" evidence="1">
    <location>
        <begin position="12"/>
        <end position="74"/>
    </location>
</feature>
<keyword evidence="3" id="KW-1185">Reference proteome</keyword>
<dbReference type="GO" id="GO:0005198">
    <property type="term" value="F:structural molecule activity"/>
    <property type="evidence" value="ECO:0007669"/>
    <property type="project" value="InterPro"/>
</dbReference>
<dbReference type="InterPro" id="IPR003433">
    <property type="entry name" value="Capsid_VP4_densovirus"/>
</dbReference>
<gene>
    <name evidence="2" type="ORF">CCAP1982_LOCUS10642</name>
</gene>
<comment type="caution">
    <text evidence="2">The sequence shown here is derived from an EMBL/GenBank/DDBJ whole genome shotgun (WGS) entry which is preliminary data.</text>
</comment>
<dbReference type="SUPFAM" id="SSF88645">
    <property type="entry name" value="ssDNA viruses"/>
    <property type="match status" value="1"/>
</dbReference>
<organism evidence="2 3">
    <name type="scientific">Ceratitis capitata</name>
    <name type="common">Mediterranean fruit fly</name>
    <name type="synonym">Tephritis capitata</name>
    <dbReference type="NCBI Taxonomy" id="7213"/>
    <lineage>
        <taxon>Eukaryota</taxon>
        <taxon>Metazoa</taxon>
        <taxon>Ecdysozoa</taxon>
        <taxon>Arthropoda</taxon>
        <taxon>Hexapoda</taxon>
        <taxon>Insecta</taxon>
        <taxon>Pterygota</taxon>
        <taxon>Neoptera</taxon>
        <taxon>Endopterygota</taxon>
        <taxon>Diptera</taxon>
        <taxon>Brachycera</taxon>
        <taxon>Muscomorpha</taxon>
        <taxon>Tephritoidea</taxon>
        <taxon>Tephritidae</taxon>
        <taxon>Ceratitis</taxon>
        <taxon>Ceratitis</taxon>
    </lineage>
</organism>
<dbReference type="Pfam" id="PF02336">
    <property type="entry name" value="Denso_VP4"/>
    <property type="match status" value="1"/>
</dbReference>
<dbReference type="Pfam" id="PF08398">
    <property type="entry name" value="Phospholip_A2_4"/>
    <property type="match status" value="1"/>
</dbReference>
<reference evidence="2" key="1">
    <citation type="submission" date="2020-11" db="EMBL/GenBank/DDBJ databases">
        <authorList>
            <person name="Whitehead M."/>
        </authorList>
    </citation>
    <scope>NUCLEOTIDE SEQUENCE</scope>
    <source>
        <strain evidence="2">EGII</strain>
    </source>
</reference>
<dbReference type="InterPro" id="IPR013607">
    <property type="entry name" value="Phospholipase_A2-like"/>
</dbReference>
<evidence type="ECO:0000259" key="1">
    <source>
        <dbReference type="Pfam" id="PF08398"/>
    </source>
</evidence>
<dbReference type="EMBL" id="CAJHJT010000023">
    <property type="protein sequence ID" value="CAD7002154.1"/>
    <property type="molecule type" value="Genomic_DNA"/>
</dbReference>
<accession>A0A811UU04</accession>
<dbReference type="Proteomes" id="UP000606786">
    <property type="component" value="Unassembled WGS sequence"/>
</dbReference>
<evidence type="ECO:0000313" key="2">
    <source>
        <dbReference type="EMBL" id="CAD7002154.1"/>
    </source>
</evidence>
<protein>
    <submittedName>
        <fullName evidence="2">(Mediterranean fruit fly) hypothetical protein</fullName>
    </submittedName>
</protein>
<dbReference type="AlphaFoldDB" id="A0A811UU04"/>
<sequence length="287" mass="32343">MVLGRDGFTYSYHNYLGPANTIYKDDEPMDEADLDAYFHDLEYELASSDQDIRDTDREAKNNFICDFKKDYSFAEFTGIVGLSLKYGFESVFGVVHPFNISSDKTLSQLIYASRERHIASEWNRIKNTPDKGCFRDYRDFKASALIVKEIYESYKVGGFHCNLQTITNKINLIEKFTWENINITTPLALIPVDFLPFYISEAEFDMLSSTAKVTIVSCCVTPLGKRTVFDLGATLSGTATSEYVPIGLVAEVISKEFYGRNLSYTAVSTDPMKVTGLKTMTVSGIND</sequence>